<dbReference type="GO" id="GO:0004673">
    <property type="term" value="F:protein histidine kinase activity"/>
    <property type="evidence" value="ECO:0007669"/>
    <property type="project" value="UniProtKB-EC"/>
</dbReference>
<dbReference type="OrthoDB" id="3845898at2"/>
<keyword evidence="15" id="KW-1185">Reference proteome</keyword>
<dbReference type="SMART" id="SM00387">
    <property type="entry name" value="HATPase_c"/>
    <property type="match status" value="1"/>
</dbReference>
<keyword evidence="9" id="KW-0902">Two-component regulatory system</keyword>
<evidence type="ECO:0000256" key="9">
    <source>
        <dbReference type="ARBA" id="ARBA00023012"/>
    </source>
</evidence>
<dbReference type="Gene3D" id="6.10.340.10">
    <property type="match status" value="1"/>
</dbReference>
<dbReference type="AlphaFoldDB" id="A0A4R6UJC6"/>
<dbReference type="RefSeq" id="WP_133743552.1">
    <property type="nucleotide sequence ID" value="NZ_SNYN01000032.1"/>
</dbReference>
<reference evidence="14 15" key="1">
    <citation type="submission" date="2019-03" db="EMBL/GenBank/DDBJ databases">
        <title>Genomic Encyclopedia of Type Strains, Phase IV (KMG-IV): sequencing the most valuable type-strain genomes for metagenomic binning, comparative biology and taxonomic classification.</title>
        <authorList>
            <person name="Goeker M."/>
        </authorList>
    </citation>
    <scope>NUCLEOTIDE SEQUENCE [LARGE SCALE GENOMIC DNA]</scope>
    <source>
        <strain evidence="14 15">DSM 46770</strain>
    </source>
</reference>
<dbReference type="InterPro" id="IPR003660">
    <property type="entry name" value="HAMP_dom"/>
</dbReference>
<dbReference type="EC" id="2.7.13.3" evidence="3"/>
<dbReference type="Gene3D" id="3.30.565.10">
    <property type="entry name" value="Histidine kinase-like ATPase, C-terminal domain"/>
    <property type="match status" value="1"/>
</dbReference>
<comment type="caution">
    <text evidence="14">The sequence shown here is derived from an EMBL/GenBank/DDBJ whole genome shotgun (WGS) entry which is preliminary data.</text>
</comment>
<comment type="subcellular location">
    <subcellularLocation>
        <location evidence="2">Membrane</location>
    </subcellularLocation>
</comment>
<evidence type="ECO:0000256" key="2">
    <source>
        <dbReference type="ARBA" id="ARBA00004370"/>
    </source>
</evidence>
<gene>
    <name evidence="14" type="ORF">EV190_13235</name>
</gene>
<dbReference type="InterPro" id="IPR013587">
    <property type="entry name" value="Nitrate/nitrite_sensing"/>
</dbReference>
<evidence type="ECO:0000256" key="4">
    <source>
        <dbReference type="ARBA" id="ARBA00022553"/>
    </source>
</evidence>
<dbReference type="PROSITE" id="PS50885">
    <property type="entry name" value="HAMP"/>
    <property type="match status" value="1"/>
</dbReference>
<evidence type="ECO:0000256" key="11">
    <source>
        <dbReference type="SAM" id="Phobius"/>
    </source>
</evidence>
<evidence type="ECO:0000256" key="8">
    <source>
        <dbReference type="ARBA" id="ARBA00022989"/>
    </source>
</evidence>
<dbReference type="InterPro" id="IPR050428">
    <property type="entry name" value="TCS_sensor_his_kinase"/>
</dbReference>
<evidence type="ECO:0000259" key="12">
    <source>
        <dbReference type="PROSITE" id="PS50109"/>
    </source>
</evidence>
<name>A0A4R6UJC6_9ACTN</name>
<accession>A0A4R6UJC6</accession>
<evidence type="ECO:0000256" key="10">
    <source>
        <dbReference type="SAM" id="MobiDB-lite"/>
    </source>
</evidence>
<keyword evidence="11" id="KW-0472">Membrane</keyword>
<organism evidence="14 15">
    <name type="scientific">Actinorugispora endophytica</name>
    <dbReference type="NCBI Taxonomy" id="1605990"/>
    <lineage>
        <taxon>Bacteria</taxon>
        <taxon>Bacillati</taxon>
        <taxon>Actinomycetota</taxon>
        <taxon>Actinomycetes</taxon>
        <taxon>Streptosporangiales</taxon>
        <taxon>Nocardiopsidaceae</taxon>
        <taxon>Actinorugispora</taxon>
    </lineage>
</organism>
<dbReference type="PANTHER" id="PTHR45436:SF5">
    <property type="entry name" value="SENSOR HISTIDINE KINASE TRCS"/>
    <property type="match status" value="1"/>
</dbReference>
<protein>
    <recommendedName>
        <fullName evidence="3">histidine kinase</fullName>
        <ecNumber evidence="3">2.7.13.3</ecNumber>
    </recommendedName>
</protein>
<feature type="region of interest" description="Disordered" evidence="10">
    <location>
        <begin position="633"/>
        <end position="765"/>
    </location>
</feature>
<evidence type="ECO:0000313" key="15">
    <source>
        <dbReference type="Proteomes" id="UP000295281"/>
    </source>
</evidence>
<proteinExistence type="predicted"/>
<dbReference type="EMBL" id="SNYN01000032">
    <property type="protein sequence ID" value="TDQ45413.1"/>
    <property type="molecule type" value="Genomic_DNA"/>
</dbReference>
<dbReference type="GO" id="GO:0005886">
    <property type="term" value="C:plasma membrane"/>
    <property type="evidence" value="ECO:0007669"/>
    <property type="project" value="TreeGrafter"/>
</dbReference>
<keyword evidence="4" id="KW-0597">Phosphoprotein</keyword>
<evidence type="ECO:0000256" key="5">
    <source>
        <dbReference type="ARBA" id="ARBA00022679"/>
    </source>
</evidence>
<comment type="catalytic activity">
    <reaction evidence="1">
        <text>ATP + protein L-histidine = ADP + protein N-phospho-L-histidine.</text>
        <dbReference type="EC" id="2.7.13.3"/>
    </reaction>
</comment>
<keyword evidence="7 14" id="KW-0418">Kinase</keyword>
<evidence type="ECO:0000256" key="7">
    <source>
        <dbReference type="ARBA" id="ARBA00022777"/>
    </source>
</evidence>
<feature type="domain" description="HAMP" evidence="13">
    <location>
        <begin position="337"/>
        <end position="406"/>
    </location>
</feature>
<dbReference type="GO" id="GO:0000160">
    <property type="term" value="P:phosphorelay signal transduction system"/>
    <property type="evidence" value="ECO:0007669"/>
    <property type="project" value="UniProtKB-KW"/>
</dbReference>
<feature type="compositionally biased region" description="Low complexity" evidence="10">
    <location>
        <begin position="661"/>
        <end position="672"/>
    </location>
</feature>
<dbReference type="InterPro" id="IPR005467">
    <property type="entry name" value="His_kinase_dom"/>
</dbReference>
<feature type="domain" description="Histidine kinase" evidence="12">
    <location>
        <begin position="523"/>
        <end position="631"/>
    </location>
</feature>
<keyword evidence="6 11" id="KW-0812">Transmembrane</keyword>
<evidence type="ECO:0000259" key="13">
    <source>
        <dbReference type="PROSITE" id="PS50885"/>
    </source>
</evidence>
<dbReference type="Pfam" id="PF02518">
    <property type="entry name" value="HATPase_c"/>
    <property type="match status" value="1"/>
</dbReference>
<dbReference type="Pfam" id="PF08376">
    <property type="entry name" value="NIT"/>
    <property type="match status" value="1"/>
</dbReference>
<keyword evidence="8 11" id="KW-1133">Transmembrane helix</keyword>
<evidence type="ECO:0000313" key="14">
    <source>
        <dbReference type="EMBL" id="TDQ45413.1"/>
    </source>
</evidence>
<feature type="transmembrane region" description="Helical" evidence="11">
    <location>
        <begin position="310"/>
        <end position="332"/>
    </location>
</feature>
<dbReference type="PANTHER" id="PTHR45436">
    <property type="entry name" value="SENSOR HISTIDINE KINASE YKOH"/>
    <property type="match status" value="1"/>
</dbReference>
<dbReference type="SUPFAM" id="SSF55874">
    <property type="entry name" value="ATPase domain of HSP90 chaperone/DNA topoisomerase II/histidine kinase"/>
    <property type="match status" value="1"/>
</dbReference>
<dbReference type="PROSITE" id="PS50109">
    <property type="entry name" value="HIS_KIN"/>
    <property type="match status" value="1"/>
</dbReference>
<dbReference type="InterPro" id="IPR003594">
    <property type="entry name" value="HATPase_dom"/>
</dbReference>
<evidence type="ECO:0000256" key="6">
    <source>
        <dbReference type="ARBA" id="ARBA00022692"/>
    </source>
</evidence>
<feature type="compositionally biased region" description="Basic and acidic residues" evidence="10">
    <location>
        <begin position="688"/>
        <end position="700"/>
    </location>
</feature>
<sequence length="765" mass="81815">MSESGGTGRGIRSQLNRIVLIPAVTFLVLFAVLSAATVAQAVSLRAAGAEGEHGIRLYAALVELQQERRLALEFLGAPSAEALGVLREQQAATDGALVEADPEDASMTSDFRAALTARGSLREDVASKRADRDDAHARYSALIDLGIGHYAEHSWSFHDGRAVAAGTTVVQVLRVQETFAEADALLAGVAAAGEATGAEQTSFSGLVGELRRRLVEIEPALAAEAAREHADLVESAAWTDMLDTAEQIGAWEPAPPADPDEAVPSTPEALPPAVADWRGDADTVNASLVALADAQARAAVRAIDAASASVFSVAIGGSLLALFAGTLAYGIASRTARRLTNRLSRLRRDTLDLAGSELPEIVRRLERGENVDLRERPRRLDYGHDEIGQVADAFNTAQRTAVAATVKQAEIREGANRVFLALGHRDQSLLQRQLNLLDRIEREEEDPDLLEELFHLDHLATRGRRNAENLIILAGGRPGRRWRHPIPLMDVLRSAISEIEEYPRIKVRPAPEVAVRGEAVADVIHLVAELVENAASYSPPHADVRVHAESVPKGLVVEVEDRGLGIGEDDLAAANETLATAPEFDVMALNEDARLGLFVVARLAAKHGIQVRLRDSPHGGTRAIVLLPAELVVTPPSPPALTPTPERPRDLLDPGSGPFPRTVSRTRTASATGPADPLEPRGGTGADGEERPCDAEEGDLRPSLPRRRRQAHLSPRLRGEPETTPLEIGGAAGARSADETRRMMNALQSGTRLGRRGEPAQAVPE</sequence>
<evidence type="ECO:0000256" key="1">
    <source>
        <dbReference type="ARBA" id="ARBA00000085"/>
    </source>
</evidence>
<evidence type="ECO:0000256" key="3">
    <source>
        <dbReference type="ARBA" id="ARBA00012438"/>
    </source>
</evidence>
<dbReference type="Proteomes" id="UP000295281">
    <property type="component" value="Unassembled WGS sequence"/>
</dbReference>
<dbReference type="InterPro" id="IPR036890">
    <property type="entry name" value="HATPase_C_sf"/>
</dbReference>
<keyword evidence="5" id="KW-0808">Transferase</keyword>